<gene>
    <name evidence="1" type="ORF">FEZ63_03615</name>
</gene>
<dbReference type="Gene3D" id="3.40.50.1390">
    <property type="entry name" value="Resolvase, N-terminal catalytic domain"/>
    <property type="match status" value="1"/>
</dbReference>
<dbReference type="OrthoDB" id="9791494at2"/>
<dbReference type="GO" id="GO:0000150">
    <property type="term" value="F:DNA strand exchange activity"/>
    <property type="evidence" value="ECO:0007669"/>
    <property type="project" value="InterPro"/>
</dbReference>
<dbReference type="RefSeq" id="WP_150942256.1">
    <property type="nucleotide sequence ID" value="NZ_VCMV01000003.1"/>
</dbReference>
<dbReference type="AlphaFoldDB" id="A0A5N3PHI8"/>
<reference evidence="1 2" key="1">
    <citation type="journal article" date="2019" name="Microorganisms">
        <title>Genome Insights into the Novel Species Microvirga brassicacearum, a Rapeseed Endophyte with Biotechnological Potential.</title>
        <authorList>
            <person name="Jimenez-Gomez A."/>
            <person name="Saati-Santamaria Z."/>
            <person name="Igual J.M."/>
            <person name="Rivas R."/>
            <person name="Mateos P.F."/>
            <person name="Garcia-Fraile P."/>
        </authorList>
    </citation>
    <scope>NUCLEOTIDE SEQUENCE [LARGE SCALE GENOMIC DNA]</scope>
    <source>
        <strain evidence="1 2">CDVBN77</strain>
    </source>
</reference>
<dbReference type="InterPro" id="IPR036162">
    <property type="entry name" value="Resolvase-like_N_sf"/>
</dbReference>
<evidence type="ECO:0000313" key="1">
    <source>
        <dbReference type="EMBL" id="KAB0269198.1"/>
    </source>
</evidence>
<comment type="caution">
    <text evidence="1">The sequence shown here is derived from an EMBL/GenBank/DDBJ whole genome shotgun (WGS) entry which is preliminary data.</text>
</comment>
<dbReference type="Proteomes" id="UP000325684">
    <property type="component" value="Unassembled WGS sequence"/>
</dbReference>
<sequence length="81" mass="9239">MKRAAISARYSRENQRDESIADQLEVCRRYAASLGFDVTAHLPKVLVHPNLAAVYRRKVAELESLLGCEEHRDEAMKRAAR</sequence>
<accession>A0A5N3PHI8</accession>
<dbReference type="EMBL" id="VCMV01000003">
    <property type="protein sequence ID" value="KAB0269198.1"/>
    <property type="molecule type" value="Genomic_DNA"/>
</dbReference>
<evidence type="ECO:0000313" key="2">
    <source>
        <dbReference type="Proteomes" id="UP000325684"/>
    </source>
</evidence>
<name>A0A5N3PHI8_9HYPH</name>
<dbReference type="GO" id="GO:0003677">
    <property type="term" value="F:DNA binding"/>
    <property type="evidence" value="ECO:0007669"/>
    <property type="project" value="InterPro"/>
</dbReference>
<keyword evidence="2" id="KW-1185">Reference proteome</keyword>
<protein>
    <submittedName>
        <fullName evidence="1">Recombinase family protein</fullName>
    </submittedName>
</protein>
<proteinExistence type="predicted"/>
<organism evidence="1 2">
    <name type="scientific">Microvirga brassicacearum</name>
    <dbReference type="NCBI Taxonomy" id="2580413"/>
    <lineage>
        <taxon>Bacteria</taxon>
        <taxon>Pseudomonadati</taxon>
        <taxon>Pseudomonadota</taxon>
        <taxon>Alphaproteobacteria</taxon>
        <taxon>Hyphomicrobiales</taxon>
        <taxon>Methylobacteriaceae</taxon>
        <taxon>Microvirga</taxon>
    </lineage>
</organism>